<dbReference type="RefSeq" id="WP_050060893.1">
    <property type="nucleotide sequence ID" value="NZ_JACHEK010000008.1"/>
</dbReference>
<evidence type="ECO:0000256" key="1">
    <source>
        <dbReference type="SAM" id="SignalP"/>
    </source>
</evidence>
<accession>A0A841K1Q2</accession>
<reference evidence="2 3" key="1">
    <citation type="submission" date="2020-08" db="EMBL/GenBank/DDBJ databases">
        <title>Genomic Encyclopedia of Type Strains, Phase IV (KMG-IV): sequencing the most valuable type-strain genomes for metagenomic binning, comparative biology and taxonomic classification.</title>
        <authorList>
            <person name="Goeker M."/>
        </authorList>
    </citation>
    <scope>NUCLEOTIDE SEQUENCE [LARGE SCALE GENOMIC DNA]</scope>
    <source>
        <strain evidence="2 3">DSM 103733</strain>
    </source>
</reference>
<feature type="chain" id="PRO_5032765575" evidence="1">
    <location>
        <begin position="21"/>
        <end position="200"/>
    </location>
</feature>
<feature type="signal peptide" evidence="1">
    <location>
        <begin position="1"/>
        <end position="20"/>
    </location>
</feature>
<evidence type="ECO:0000313" key="2">
    <source>
        <dbReference type="EMBL" id="MBB6145879.1"/>
    </source>
</evidence>
<dbReference type="Gene3D" id="2.40.160.20">
    <property type="match status" value="1"/>
</dbReference>
<gene>
    <name evidence="2" type="ORF">HNQ77_003849</name>
</gene>
<proteinExistence type="predicted"/>
<dbReference type="SUPFAM" id="SSF56925">
    <property type="entry name" value="OMPA-like"/>
    <property type="match status" value="1"/>
</dbReference>
<protein>
    <submittedName>
        <fullName evidence="2">Peptidoglycan-associated lipoprotein</fullName>
    </submittedName>
</protein>
<dbReference type="Proteomes" id="UP000538666">
    <property type="component" value="Unassembled WGS sequence"/>
</dbReference>
<evidence type="ECO:0000313" key="3">
    <source>
        <dbReference type="Proteomes" id="UP000538666"/>
    </source>
</evidence>
<dbReference type="AlphaFoldDB" id="A0A841K1Q2"/>
<organism evidence="2 3">
    <name type="scientific">Silvibacterium bohemicum</name>
    <dbReference type="NCBI Taxonomy" id="1577686"/>
    <lineage>
        <taxon>Bacteria</taxon>
        <taxon>Pseudomonadati</taxon>
        <taxon>Acidobacteriota</taxon>
        <taxon>Terriglobia</taxon>
        <taxon>Terriglobales</taxon>
        <taxon>Acidobacteriaceae</taxon>
        <taxon>Silvibacterium</taxon>
    </lineage>
</organism>
<dbReference type="InterPro" id="IPR011250">
    <property type="entry name" value="OMP/PagP_B-barrel"/>
</dbReference>
<comment type="caution">
    <text evidence="2">The sequence shown here is derived from an EMBL/GenBank/DDBJ whole genome shotgun (WGS) entry which is preliminary data.</text>
</comment>
<keyword evidence="3" id="KW-1185">Reference proteome</keyword>
<keyword evidence="1" id="KW-0732">Signal</keyword>
<dbReference type="EMBL" id="JACHEK010000008">
    <property type="protein sequence ID" value="MBB6145879.1"/>
    <property type="molecule type" value="Genomic_DNA"/>
</dbReference>
<sequence length="200" mass="21165">MKLSITISFLIALIAAPALAQTQPAAIASQNQTEVAGEYTYARSNAPPGGCGCFSLNGGSGSIAQPLGSAYYAFVFDTTVVHASGISSGNYDLTLSVFTAGFRIRPMPRARWNPFGQLLVGAEHASGSLVEGATPAATDPAIVFAMNVGGGLDRKFNGHWSLRVVEADYLMTQSSNRVNDLQNNLRISSGLIYRFGERAR</sequence>
<dbReference type="OrthoDB" id="116075at2"/>
<name>A0A841K1Q2_9BACT</name>
<keyword evidence="2" id="KW-0449">Lipoprotein</keyword>